<evidence type="ECO:0000256" key="1">
    <source>
        <dbReference type="ARBA" id="ARBA00001974"/>
    </source>
</evidence>
<organism evidence="9 10">
    <name type="scientific">Oceanobacillus jordanicus</name>
    <dbReference type="NCBI Taxonomy" id="2867266"/>
    <lineage>
        <taxon>Bacteria</taxon>
        <taxon>Bacillati</taxon>
        <taxon>Bacillota</taxon>
        <taxon>Bacilli</taxon>
        <taxon>Bacillales</taxon>
        <taxon>Bacillaceae</taxon>
        <taxon>Oceanobacillus</taxon>
    </lineage>
</organism>
<sequence>MKNYYHGDPNLKQILQDQLPQPFWEWADKELGIFGELCAGPVDERAVHTDREGQPTLIRYNKMGEEISEVWLNEGYRQTVEETYNKGIVAYVHKEIPALKQKGNYVYAFAQAYLLSHAEAGFYCPVTLSQATAYLIDHYASEDLQQTYLPHVLSTGEVELYEGATFLTERQGGSDVGANEVKAVPNGKSFRISGEKYFASNAGACGLAMVLARMDGAPEGTKGLSLFLVPWEENRKEGLLRIRRLKDKLGVRAVPSAEVEFSGAKGFLVGEPNKGLGYMMEALNLSRVANAVASLGIMKRAYLEARNYARNRPAFGNPLTHYPMVQDTLSKMAAKQEVELNTLFHVIQLMDKVMGKQAKHEATEEEQILFRLYVAIVKKETAEQAIHFAHEAIEMHGGNGYIEDFVTPRLLRDAQVLTVWEGTANILGLEVVRLIEKYHVDTIFIEEMKKRLANINEKSVLSEWVTHLEEELSSLIQQITLIRSSKKQELQTYYSKDIAHKFAILLESVIAMETAVKRGSREEAVAEVYLQHTWNKDEIEADPVTLEYFQIICR</sequence>
<evidence type="ECO:0000313" key="10">
    <source>
        <dbReference type="Proteomes" id="UP001199631"/>
    </source>
</evidence>
<evidence type="ECO:0000259" key="6">
    <source>
        <dbReference type="Pfam" id="PF00441"/>
    </source>
</evidence>
<feature type="domain" description="Adaptive response protein AidB N-terminal" evidence="8">
    <location>
        <begin position="3"/>
        <end position="154"/>
    </location>
</feature>
<protein>
    <submittedName>
        <fullName evidence="9">Acyl-CoA dehydrogenase family protein</fullName>
    </submittedName>
</protein>
<accession>A0AAW5B6G5</accession>
<dbReference type="InterPro" id="IPR006091">
    <property type="entry name" value="Acyl-CoA_Oxase/DH_mid-dom"/>
</dbReference>
<dbReference type="PANTHER" id="PTHR42707:SF2">
    <property type="entry name" value="ACD11 DEHYDROGENASE"/>
    <property type="match status" value="1"/>
</dbReference>
<keyword evidence="5" id="KW-0560">Oxidoreductase</keyword>
<evidence type="ECO:0000313" key="9">
    <source>
        <dbReference type="EMBL" id="MCG3420263.1"/>
    </source>
</evidence>
<feature type="domain" description="Acyl-CoA dehydrogenase/oxidase C-terminal" evidence="6">
    <location>
        <begin position="273"/>
        <end position="430"/>
    </location>
</feature>
<evidence type="ECO:0000256" key="4">
    <source>
        <dbReference type="ARBA" id="ARBA00022827"/>
    </source>
</evidence>
<comment type="cofactor">
    <cofactor evidence="1 5">
        <name>FAD</name>
        <dbReference type="ChEBI" id="CHEBI:57692"/>
    </cofactor>
</comment>
<evidence type="ECO:0000259" key="8">
    <source>
        <dbReference type="Pfam" id="PF18158"/>
    </source>
</evidence>
<dbReference type="GO" id="GO:0003995">
    <property type="term" value="F:acyl-CoA dehydrogenase activity"/>
    <property type="evidence" value="ECO:0007669"/>
    <property type="project" value="InterPro"/>
</dbReference>
<gene>
    <name evidence="9" type="ORF">K3T81_14050</name>
</gene>
<dbReference type="InterPro" id="IPR009100">
    <property type="entry name" value="AcylCoA_DH/oxidase_NM_dom_sf"/>
</dbReference>
<dbReference type="Pfam" id="PF18158">
    <property type="entry name" value="AidB_N"/>
    <property type="match status" value="1"/>
</dbReference>
<evidence type="ECO:0000256" key="3">
    <source>
        <dbReference type="ARBA" id="ARBA00022630"/>
    </source>
</evidence>
<comment type="caution">
    <text evidence="9">The sequence shown here is derived from an EMBL/GenBank/DDBJ whole genome shotgun (WGS) entry which is preliminary data.</text>
</comment>
<dbReference type="InterPro" id="IPR009075">
    <property type="entry name" value="AcylCo_DH/oxidase_C"/>
</dbReference>
<dbReference type="InterPro" id="IPR052904">
    <property type="entry name" value="Acyl-CoA_dehydrogenase-like"/>
</dbReference>
<reference evidence="9 10" key="1">
    <citation type="journal article" date="2022" name="Evol. Bioinform. Online">
        <title>Draft Genome Sequence of Oceanobacillus jordanicus Strain GSFE11, a Halotolerant Plant Growth-Promoting Bacterial Endophyte Isolated From the Jordan Valley.</title>
        <authorList>
            <person name="Alhindi T."/>
            <person name="Albdaiwi R."/>
        </authorList>
    </citation>
    <scope>NUCLEOTIDE SEQUENCE [LARGE SCALE GENOMIC DNA]</scope>
    <source>
        <strain evidence="9 10">GSFE11</strain>
    </source>
</reference>
<evidence type="ECO:0000256" key="2">
    <source>
        <dbReference type="ARBA" id="ARBA00009347"/>
    </source>
</evidence>
<proteinExistence type="inferred from homology"/>
<dbReference type="Gene3D" id="2.40.110.20">
    <property type="match status" value="1"/>
</dbReference>
<dbReference type="PANTHER" id="PTHR42707">
    <property type="entry name" value="ACYL-COA DEHYDROGENASE"/>
    <property type="match status" value="1"/>
</dbReference>
<evidence type="ECO:0000256" key="5">
    <source>
        <dbReference type="RuleBase" id="RU362125"/>
    </source>
</evidence>
<evidence type="ECO:0000259" key="7">
    <source>
        <dbReference type="Pfam" id="PF02770"/>
    </source>
</evidence>
<dbReference type="Proteomes" id="UP001199631">
    <property type="component" value="Unassembled WGS sequence"/>
</dbReference>
<dbReference type="Gene3D" id="1.20.140.10">
    <property type="entry name" value="Butyryl-CoA Dehydrogenase, subunit A, domain 3"/>
    <property type="match status" value="1"/>
</dbReference>
<dbReference type="PROSITE" id="PS00073">
    <property type="entry name" value="ACYL_COA_DH_2"/>
    <property type="match status" value="1"/>
</dbReference>
<comment type="similarity">
    <text evidence="2 5">Belongs to the acyl-CoA dehydrogenase family.</text>
</comment>
<dbReference type="AlphaFoldDB" id="A0AAW5B6G5"/>
<dbReference type="Pfam" id="PF02770">
    <property type="entry name" value="Acyl-CoA_dh_M"/>
    <property type="match status" value="1"/>
</dbReference>
<dbReference type="InterPro" id="IPR006089">
    <property type="entry name" value="Acyl-CoA_DH_CS"/>
</dbReference>
<dbReference type="Pfam" id="PF00441">
    <property type="entry name" value="Acyl-CoA_dh_1"/>
    <property type="match status" value="1"/>
</dbReference>
<dbReference type="SUPFAM" id="SSF47203">
    <property type="entry name" value="Acyl-CoA dehydrogenase C-terminal domain-like"/>
    <property type="match status" value="1"/>
</dbReference>
<dbReference type="InterPro" id="IPR041504">
    <property type="entry name" value="AidB_N"/>
</dbReference>
<dbReference type="InterPro" id="IPR036250">
    <property type="entry name" value="AcylCo_DH-like_C"/>
</dbReference>
<keyword evidence="4 5" id="KW-0274">FAD</keyword>
<keyword evidence="3 5" id="KW-0285">Flavoprotein</keyword>
<name>A0AAW5B6G5_9BACI</name>
<feature type="domain" description="Acyl-CoA oxidase/dehydrogenase middle" evidence="7">
    <location>
        <begin position="164"/>
        <end position="262"/>
    </location>
</feature>
<keyword evidence="10" id="KW-1185">Reference proteome</keyword>
<dbReference type="EMBL" id="JAIFZM010000012">
    <property type="protein sequence ID" value="MCG3420263.1"/>
    <property type="molecule type" value="Genomic_DNA"/>
</dbReference>
<dbReference type="RefSeq" id="WP_238020605.1">
    <property type="nucleotide sequence ID" value="NZ_JAIFZM010000012.1"/>
</dbReference>
<dbReference type="SUPFAM" id="SSF56645">
    <property type="entry name" value="Acyl-CoA dehydrogenase NM domain-like"/>
    <property type="match status" value="1"/>
</dbReference>